<evidence type="ECO:0000313" key="8">
    <source>
        <dbReference type="EMBL" id="AEE51042.1"/>
    </source>
</evidence>
<name>F4KQR9_HALH1</name>
<dbReference type="PROSITE" id="PS00924">
    <property type="entry name" value="ASP_GLU_RACEMASE_2"/>
    <property type="match status" value="1"/>
</dbReference>
<dbReference type="STRING" id="760192.Halhy_3181"/>
<keyword evidence="9" id="KW-1185">Reference proteome</keyword>
<dbReference type="InterPro" id="IPR015942">
    <property type="entry name" value="Asp/Glu/hydantoin_racemase"/>
</dbReference>
<dbReference type="InterPro" id="IPR004391">
    <property type="entry name" value="Glu_race"/>
</dbReference>
<dbReference type="InterPro" id="IPR018187">
    <property type="entry name" value="Asp/Glu_racemase_AS_1"/>
</dbReference>
<dbReference type="GO" id="GO:0071555">
    <property type="term" value="P:cell wall organization"/>
    <property type="evidence" value="ECO:0007669"/>
    <property type="project" value="UniProtKB-KW"/>
</dbReference>
<dbReference type="HOGENOM" id="CLU_052344_1_0_10"/>
<sequence>MTTASQPIGVFDSGIGGLTVANAIVKKLPNEEIIYFGDTAHLPYGDKSADAIRYYCLRISKFLLDQGCKMIVVACNSASSAGYDVLLEFFRDQALFVNVVDPLVSAVAKRGFDKVGVIATKATVQSGIYHKQLHRVSPTLNVESLATPLLAPMIEEGFVHNQASKAILDMYLAHPGFVDIEALLLACTHYPLIRPEIDDYFQHQVEVFDSTRVVAEEVAFKLAQNGLLNPEKQHPHRFYVSDYTKSFEETTRLFYGEAIQLEQYQIW</sequence>
<dbReference type="InterPro" id="IPR001920">
    <property type="entry name" value="Asp/Glu_race"/>
</dbReference>
<dbReference type="KEGG" id="hhy:Halhy_3181"/>
<feature type="binding site" evidence="7">
    <location>
        <begin position="44"/>
        <end position="45"/>
    </location>
    <ligand>
        <name>substrate</name>
    </ligand>
</feature>
<keyword evidence="6 7" id="KW-0961">Cell wall biogenesis/degradation</keyword>
<dbReference type="FunFam" id="3.40.50.1860:FF:000001">
    <property type="entry name" value="Glutamate racemase"/>
    <property type="match status" value="1"/>
</dbReference>
<keyword evidence="4 7" id="KW-0573">Peptidoglycan synthesis</keyword>
<feature type="active site" description="Proton donor/acceptor" evidence="7">
    <location>
        <position position="187"/>
    </location>
</feature>
<dbReference type="RefSeq" id="WP_013765584.1">
    <property type="nucleotide sequence ID" value="NC_015510.1"/>
</dbReference>
<dbReference type="PROSITE" id="PS00923">
    <property type="entry name" value="ASP_GLU_RACEMASE_1"/>
    <property type="match status" value="1"/>
</dbReference>
<protein>
    <recommendedName>
        <fullName evidence="2 7">Glutamate racemase</fullName>
        <ecNumber evidence="2 7">5.1.1.3</ecNumber>
    </recommendedName>
</protein>
<evidence type="ECO:0000313" key="9">
    <source>
        <dbReference type="Proteomes" id="UP000008461"/>
    </source>
</evidence>
<accession>F4KQR9</accession>
<comment type="similarity">
    <text evidence="7">Belongs to the aspartate/glutamate racemases family.</text>
</comment>
<dbReference type="eggNOG" id="COG0796">
    <property type="taxonomic scope" value="Bacteria"/>
</dbReference>
<comment type="function">
    <text evidence="7">Provides the (R)-glutamate required for cell wall biosynthesis.</text>
</comment>
<dbReference type="NCBIfam" id="TIGR00067">
    <property type="entry name" value="glut_race"/>
    <property type="match status" value="1"/>
</dbReference>
<gene>
    <name evidence="7" type="primary">murI</name>
    <name evidence="8" type="ordered locus">Halhy_3181</name>
</gene>
<dbReference type="GO" id="GO:0008360">
    <property type="term" value="P:regulation of cell shape"/>
    <property type="evidence" value="ECO:0007669"/>
    <property type="project" value="UniProtKB-KW"/>
</dbReference>
<keyword evidence="5 7" id="KW-0413">Isomerase</keyword>
<feature type="binding site" evidence="7">
    <location>
        <begin position="12"/>
        <end position="13"/>
    </location>
    <ligand>
        <name>substrate</name>
    </ligand>
</feature>
<evidence type="ECO:0000256" key="6">
    <source>
        <dbReference type="ARBA" id="ARBA00023316"/>
    </source>
</evidence>
<evidence type="ECO:0000256" key="3">
    <source>
        <dbReference type="ARBA" id="ARBA00022960"/>
    </source>
</evidence>
<comment type="catalytic activity">
    <reaction evidence="1 7">
        <text>L-glutamate = D-glutamate</text>
        <dbReference type="Rhea" id="RHEA:12813"/>
        <dbReference type="ChEBI" id="CHEBI:29985"/>
        <dbReference type="ChEBI" id="CHEBI:29986"/>
        <dbReference type="EC" id="5.1.1.3"/>
    </reaction>
</comment>
<dbReference type="Gene3D" id="3.40.50.1860">
    <property type="match status" value="2"/>
</dbReference>
<keyword evidence="3 7" id="KW-0133">Cell shape</keyword>
<reference key="2">
    <citation type="submission" date="2011-04" db="EMBL/GenBank/DDBJ databases">
        <title>Complete sequence of chromosome of Haliscomenobacter hydrossis DSM 1100.</title>
        <authorList>
            <consortium name="US DOE Joint Genome Institute (JGI-PGF)"/>
            <person name="Lucas S."/>
            <person name="Han J."/>
            <person name="Lapidus A."/>
            <person name="Bruce D."/>
            <person name="Goodwin L."/>
            <person name="Pitluck S."/>
            <person name="Peters L."/>
            <person name="Kyrpides N."/>
            <person name="Mavromatis K."/>
            <person name="Ivanova N."/>
            <person name="Ovchinnikova G."/>
            <person name="Pagani I."/>
            <person name="Daligault H."/>
            <person name="Detter J.C."/>
            <person name="Han C."/>
            <person name="Land M."/>
            <person name="Hauser L."/>
            <person name="Markowitz V."/>
            <person name="Cheng J.-F."/>
            <person name="Hugenholtz P."/>
            <person name="Woyke T."/>
            <person name="Wu D."/>
            <person name="Verbarg S."/>
            <person name="Frueling A."/>
            <person name="Brambilla E."/>
            <person name="Klenk H.-P."/>
            <person name="Eisen J.A."/>
        </authorList>
    </citation>
    <scope>NUCLEOTIDE SEQUENCE</scope>
    <source>
        <strain>DSM 1100</strain>
    </source>
</reference>
<dbReference type="EC" id="5.1.1.3" evidence="2 7"/>
<dbReference type="InterPro" id="IPR033134">
    <property type="entry name" value="Asp/Glu_racemase_AS_2"/>
</dbReference>
<dbReference type="PANTHER" id="PTHR21198:SF2">
    <property type="entry name" value="GLUTAMATE RACEMASE"/>
    <property type="match status" value="1"/>
</dbReference>
<evidence type="ECO:0000256" key="5">
    <source>
        <dbReference type="ARBA" id="ARBA00023235"/>
    </source>
</evidence>
<feature type="binding site" evidence="7">
    <location>
        <begin position="188"/>
        <end position="189"/>
    </location>
    <ligand>
        <name>substrate</name>
    </ligand>
</feature>
<evidence type="ECO:0000256" key="7">
    <source>
        <dbReference type="HAMAP-Rule" id="MF_00258"/>
    </source>
</evidence>
<feature type="active site" description="Proton donor/acceptor" evidence="7">
    <location>
        <position position="75"/>
    </location>
</feature>
<feature type="binding site" evidence="7">
    <location>
        <begin position="76"/>
        <end position="77"/>
    </location>
    <ligand>
        <name>substrate</name>
    </ligand>
</feature>
<dbReference type="AlphaFoldDB" id="F4KQR9"/>
<dbReference type="EMBL" id="CP002691">
    <property type="protein sequence ID" value="AEE51042.1"/>
    <property type="molecule type" value="Genomic_DNA"/>
</dbReference>
<dbReference type="SUPFAM" id="SSF53681">
    <property type="entry name" value="Aspartate/glutamate racemase"/>
    <property type="match status" value="2"/>
</dbReference>
<evidence type="ECO:0000256" key="4">
    <source>
        <dbReference type="ARBA" id="ARBA00022984"/>
    </source>
</evidence>
<dbReference type="Proteomes" id="UP000008461">
    <property type="component" value="Chromosome"/>
</dbReference>
<dbReference type="GO" id="GO:0008881">
    <property type="term" value="F:glutamate racemase activity"/>
    <property type="evidence" value="ECO:0007669"/>
    <property type="project" value="UniProtKB-UniRule"/>
</dbReference>
<proteinExistence type="inferred from homology"/>
<dbReference type="OrthoDB" id="9801055at2"/>
<comment type="pathway">
    <text evidence="7">Cell wall biogenesis; peptidoglycan biosynthesis.</text>
</comment>
<dbReference type="Pfam" id="PF01177">
    <property type="entry name" value="Asp_Glu_race"/>
    <property type="match status" value="1"/>
</dbReference>
<reference evidence="8 9" key="1">
    <citation type="journal article" date="2011" name="Stand. Genomic Sci.">
        <title>Complete genome sequence of Haliscomenobacter hydrossis type strain (O).</title>
        <authorList>
            <consortium name="US DOE Joint Genome Institute (JGI-PGF)"/>
            <person name="Daligault H."/>
            <person name="Lapidus A."/>
            <person name="Zeytun A."/>
            <person name="Nolan M."/>
            <person name="Lucas S."/>
            <person name="Del Rio T.G."/>
            <person name="Tice H."/>
            <person name="Cheng J.F."/>
            <person name="Tapia R."/>
            <person name="Han C."/>
            <person name="Goodwin L."/>
            <person name="Pitluck S."/>
            <person name="Liolios K."/>
            <person name="Pagani I."/>
            <person name="Ivanova N."/>
            <person name="Huntemann M."/>
            <person name="Mavromatis K."/>
            <person name="Mikhailova N."/>
            <person name="Pati A."/>
            <person name="Chen A."/>
            <person name="Palaniappan K."/>
            <person name="Land M."/>
            <person name="Hauser L."/>
            <person name="Brambilla E.M."/>
            <person name="Rohde M."/>
            <person name="Verbarg S."/>
            <person name="Goker M."/>
            <person name="Bristow J."/>
            <person name="Eisen J.A."/>
            <person name="Markowitz V."/>
            <person name="Hugenholtz P."/>
            <person name="Kyrpides N.C."/>
            <person name="Klenk H.P."/>
            <person name="Woyke T."/>
        </authorList>
    </citation>
    <scope>NUCLEOTIDE SEQUENCE [LARGE SCALE GENOMIC DNA]</scope>
    <source>
        <strain evidence="9">ATCC 27775 / DSM 1100 / LMG 10767 / O</strain>
    </source>
</reference>
<evidence type="ECO:0000256" key="1">
    <source>
        <dbReference type="ARBA" id="ARBA00001602"/>
    </source>
</evidence>
<dbReference type="PANTHER" id="PTHR21198">
    <property type="entry name" value="GLUTAMATE RACEMASE"/>
    <property type="match status" value="1"/>
</dbReference>
<organism evidence="8 9">
    <name type="scientific">Haliscomenobacter hydrossis (strain ATCC 27775 / DSM 1100 / LMG 10767 / O)</name>
    <dbReference type="NCBI Taxonomy" id="760192"/>
    <lineage>
        <taxon>Bacteria</taxon>
        <taxon>Pseudomonadati</taxon>
        <taxon>Bacteroidota</taxon>
        <taxon>Saprospiria</taxon>
        <taxon>Saprospirales</taxon>
        <taxon>Haliscomenobacteraceae</taxon>
        <taxon>Haliscomenobacter</taxon>
    </lineage>
</organism>
<dbReference type="GO" id="GO:0009252">
    <property type="term" value="P:peptidoglycan biosynthetic process"/>
    <property type="evidence" value="ECO:0007669"/>
    <property type="project" value="UniProtKB-UniRule"/>
</dbReference>
<dbReference type="UniPathway" id="UPA00219"/>
<dbReference type="HAMAP" id="MF_00258">
    <property type="entry name" value="Glu_racemase"/>
    <property type="match status" value="1"/>
</dbReference>
<evidence type="ECO:0000256" key="2">
    <source>
        <dbReference type="ARBA" id="ARBA00013090"/>
    </source>
</evidence>